<accession>A0AAV7MXM8</accession>
<name>A0AAV7MXM8_PLEWA</name>
<comment type="caution">
    <text evidence="1">The sequence shown here is derived from an EMBL/GenBank/DDBJ whole genome shotgun (WGS) entry which is preliminary data.</text>
</comment>
<evidence type="ECO:0000313" key="1">
    <source>
        <dbReference type="EMBL" id="KAJ1108372.1"/>
    </source>
</evidence>
<sequence>MVRSSDAWLRSTAFCAFISLTRFYFWDICVLDVVVGTVRMAPLPTSVVDPSNKVKGKCESLADYVGLRWVRQVPGCSEGGLVRLCQSEIRGVLDKSL</sequence>
<dbReference type="EMBL" id="JANPWB010000013">
    <property type="protein sequence ID" value="KAJ1108372.1"/>
    <property type="molecule type" value="Genomic_DNA"/>
</dbReference>
<evidence type="ECO:0008006" key="3">
    <source>
        <dbReference type="Google" id="ProtNLM"/>
    </source>
</evidence>
<gene>
    <name evidence="1" type="ORF">NDU88_005748</name>
</gene>
<dbReference type="Proteomes" id="UP001066276">
    <property type="component" value="Chromosome 9"/>
</dbReference>
<proteinExistence type="predicted"/>
<evidence type="ECO:0000313" key="2">
    <source>
        <dbReference type="Proteomes" id="UP001066276"/>
    </source>
</evidence>
<protein>
    <recommendedName>
        <fullName evidence="3">Secreted protein</fullName>
    </recommendedName>
</protein>
<dbReference type="AlphaFoldDB" id="A0AAV7MXM8"/>
<keyword evidence="2" id="KW-1185">Reference proteome</keyword>
<organism evidence="1 2">
    <name type="scientific">Pleurodeles waltl</name>
    <name type="common">Iberian ribbed newt</name>
    <dbReference type="NCBI Taxonomy" id="8319"/>
    <lineage>
        <taxon>Eukaryota</taxon>
        <taxon>Metazoa</taxon>
        <taxon>Chordata</taxon>
        <taxon>Craniata</taxon>
        <taxon>Vertebrata</taxon>
        <taxon>Euteleostomi</taxon>
        <taxon>Amphibia</taxon>
        <taxon>Batrachia</taxon>
        <taxon>Caudata</taxon>
        <taxon>Salamandroidea</taxon>
        <taxon>Salamandridae</taxon>
        <taxon>Pleurodelinae</taxon>
        <taxon>Pleurodeles</taxon>
    </lineage>
</organism>
<reference evidence="1" key="1">
    <citation type="journal article" date="2022" name="bioRxiv">
        <title>Sequencing and chromosome-scale assembly of the giantPleurodeles waltlgenome.</title>
        <authorList>
            <person name="Brown T."/>
            <person name="Elewa A."/>
            <person name="Iarovenko S."/>
            <person name="Subramanian E."/>
            <person name="Araus A.J."/>
            <person name="Petzold A."/>
            <person name="Susuki M."/>
            <person name="Suzuki K.-i.T."/>
            <person name="Hayashi T."/>
            <person name="Toyoda A."/>
            <person name="Oliveira C."/>
            <person name="Osipova E."/>
            <person name="Leigh N.D."/>
            <person name="Simon A."/>
            <person name="Yun M.H."/>
        </authorList>
    </citation>
    <scope>NUCLEOTIDE SEQUENCE</scope>
    <source>
        <strain evidence="1">20211129_DDA</strain>
        <tissue evidence="1">Liver</tissue>
    </source>
</reference>